<organism evidence="2 3">
    <name type="scientific">Thelohanellus kitauei</name>
    <name type="common">Myxosporean</name>
    <dbReference type="NCBI Taxonomy" id="669202"/>
    <lineage>
        <taxon>Eukaryota</taxon>
        <taxon>Metazoa</taxon>
        <taxon>Cnidaria</taxon>
        <taxon>Myxozoa</taxon>
        <taxon>Myxosporea</taxon>
        <taxon>Bivalvulida</taxon>
        <taxon>Platysporina</taxon>
        <taxon>Myxobolidae</taxon>
        <taxon>Thelohanellus</taxon>
    </lineage>
</organism>
<evidence type="ECO:0008006" key="4">
    <source>
        <dbReference type="Google" id="ProtNLM"/>
    </source>
</evidence>
<dbReference type="AlphaFoldDB" id="A0A0C2JEJ7"/>
<name>A0A0C2JEJ7_THEKT</name>
<proteinExistence type="predicted"/>
<dbReference type="EMBL" id="JWZT01003124">
    <property type="protein sequence ID" value="KII67638.1"/>
    <property type="molecule type" value="Genomic_DNA"/>
</dbReference>
<keyword evidence="1" id="KW-0694">RNA-binding</keyword>
<dbReference type="SUPFAM" id="SSF54928">
    <property type="entry name" value="RNA-binding domain, RBD"/>
    <property type="match status" value="1"/>
</dbReference>
<comment type="caution">
    <text evidence="2">The sequence shown here is derived from an EMBL/GenBank/DDBJ whole genome shotgun (WGS) entry which is preliminary data.</text>
</comment>
<dbReference type="OrthoDB" id="1099063at2759"/>
<dbReference type="InterPro" id="IPR035979">
    <property type="entry name" value="RBD_domain_sf"/>
</dbReference>
<protein>
    <recommendedName>
        <fullName evidence="4">RRM domain-containing protein</fullName>
    </recommendedName>
</protein>
<dbReference type="GO" id="GO:0005634">
    <property type="term" value="C:nucleus"/>
    <property type="evidence" value="ECO:0007669"/>
    <property type="project" value="TreeGrafter"/>
</dbReference>
<dbReference type="InterPro" id="IPR050374">
    <property type="entry name" value="RRT5_SRSF_SR"/>
</dbReference>
<dbReference type="Proteomes" id="UP000031668">
    <property type="component" value="Unassembled WGS sequence"/>
</dbReference>
<evidence type="ECO:0000313" key="2">
    <source>
        <dbReference type="EMBL" id="KII67638.1"/>
    </source>
</evidence>
<evidence type="ECO:0000313" key="3">
    <source>
        <dbReference type="Proteomes" id="UP000031668"/>
    </source>
</evidence>
<reference evidence="2 3" key="1">
    <citation type="journal article" date="2014" name="Genome Biol. Evol.">
        <title>The genome of the myxosporean Thelohanellus kitauei shows adaptations to nutrient acquisition within its fish host.</title>
        <authorList>
            <person name="Yang Y."/>
            <person name="Xiong J."/>
            <person name="Zhou Z."/>
            <person name="Huo F."/>
            <person name="Miao W."/>
            <person name="Ran C."/>
            <person name="Liu Y."/>
            <person name="Zhang J."/>
            <person name="Feng J."/>
            <person name="Wang M."/>
            <person name="Wang M."/>
            <person name="Wang L."/>
            <person name="Yao B."/>
        </authorList>
    </citation>
    <scope>NUCLEOTIDE SEQUENCE [LARGE SCALE GENOMIC DNA]</scope>
    <source>
        <strain evidence="2">Wuqing</strain>
    </source>
</reference>
<keyword evidence="3" id="KW-1185">Reference proteome</keyword>
<dbReference type="GO" id="GO:0003729">
    <property type="term" value="F:mRNA binding"/>
    <property type="evidence" value="ECO:0007669"/>
    <property type="project" value="TreeGrafter"/>
</dbReference>
<evidence type="ECO:0000256" key="1">
    <source>
        <dbReference type="ARBA" id="ARBA00022884"/>
    </source>
</evidence>
<sequence length="293" mass="35011">MTHFIEFQAVSQFSEDCRLVQIFKMRNRVFLGKLSYDTRRRDVERWLEDYGFRRYVNIQMKDGYAFVTLRIVLEKWTIVNLWDLGIIIGYRITVELAHGAGRDNRSRDDEHRYDRSRYSYRNGYYREKYSQNTYRYGAPYNTEWKLNVSNISSRIGWQELKDFFRQAGNVTYAECHRQRNGEGWFGINGSTTQIIRGEFYCELSAPQVQVWLKMKDEHDWILMIEIIEGRDQSLKAHRVVGLDLPHLRNLSNFNNTFEDFSILMGYWSTADIAIDLNVWNAYRIHGTRVPLMV</sequence>
<dbReference type="GO" id="GO:0005737">
    <property type="term" value="C:cytoplasm"/>
    <property type="evidence" value="ECO:0007669"/>
    <property type="project" value="TreeGrafter"/>
</dbReference>
<dbReference type="Gene3D" id="3.30.70.330">
    <property type="match status" value="2"/>
</dbReference>
<dbReference type="PANTHER" id="PTHR23003:SF51">
    <property type="entry name" value="SERINE-ARGININE PROTEIN 55"/>
    <property type="match status" value="1"/>
</dbReference>
<dbReference type="PANTHER" id="PTHR23003">
    <property type="entry name" value="RNA RECOGNITION MOTIF RRM DOMAIN CONTAINING PROTEIN"/>
    <property type="match status" value="1"/>
</dbReference>
<gene>
    <name evidence="2" type="ORF">RF11_04511</name>
</gene>
<dbReference type="InterPro" id="IPR012677">
    <property type="entry name" value="Nucleotide-bd_a/b_plait_sf"/>
</dbReference>
<accession>A0A0C2JEJ7</accession>